<keyword evidence="1" id="KW-0472">Membrane</keyword>
<feature type="transmembrane region" description="Helical" evidence="1">
    <location>
        <begin position="361"/>
        <end position="382"/>
    </location>
</feature>
<dbReference type="RefSeq" id="WP_168918025.1">
    <property type="nucleotide sequence ID" value="NZ_CP050804.1"/>
</dbReference>
<protein>
    <recommendedName>
        <fullName evidence="2">LssY-like C-terminal domain-containing protein</fullName>
    </recommendedName>
</protein>
<dbReference type="InterPro" id="IPR025902">
    <property type="entry name" value="LssY-like-C_dom"/>
</dbReference>
<keyword evidence="4" id="KW-1185">Reference proteome</keyword>
<dbReference type="KEGG" id="arca:HC352_05960"/>
<dbReference type="Proteomes" id="UP000502298">
    <property type="component" value="Chromosome"/>
</dbReference>
<keyword evidence="1" id="KW-0812">Transmembrane</keyword>
<evidence type="ECO:0000259" key="2">
    <source>
        <dbReference type="Pfam" id="PF14067"/>
    </source>
</evidence>
<evidence type="ECO:0000313" key="3">
    <source>
        <dbReference type="EMBL" id="QJC22094.1"/>
    </source>
</evidence>
<feature type="transmembrane region" description="Helical" evidence="1">
    <location>
        <begin position="335"/>
        <end position="354"/>
    </location>
</feature>
<dbReference type="EMBL" id="CP050804">
    <property type="protein sequence ID" value="QJC22094.1"/>
    <property type="molecule type" value="Genomic_DNA"/>
</dbReference>
<feature type="domain" description="LssY-like C-terminal" evidence="2">
    <location>
        <begin position="90"/>
        <end position="279"/>
    </location>
</feature>
<dbReference type="AlphaFoldDB" id="A0A6H2ELZ2"/>
<gene>
    <name evidence="3" type="ORF">HC352_05960</name>
</gene>
<accession>A0A6H2ELZ2</accession>
<feature type="transmembrane region" description="Helical" evidence="1">
    <location>
        <begin position="308"/>
        <end position="329"/>
    </location>
</feature>
<feature type="transmembrane region" description="Helical" evidence="1">
    <location>
        <begin position="34"/>
        <end position="56"/>
    </location>
</feature>
<reference evidence="3 4" key="1">
    <citation type="submission" date="2020-03" db="EMBL/GenBank/DDBJ databases">
        <title>Complete genome of Arcanobacterium buesumensis sp. nov. strain 2701.</title>
        <authorList>
            <person name="Borowiak M."/>
            <person name="Alssahen M."/>
            <person name="Laemmler C."/>
            <person name="Malorny B."/>
            <person name="Hassan A."/>
            <person name="Prenger-Berninghoff E."/>
            <person name="Ploetz M."/>
            <person name="Abdulmawjood A."/>
        </authorList>
    </citation>
    <scope>NUCLEOTIDE SEQUENCE [LARGE SCALE GENOMIC DNA]</scope>
    <source>
        <strain evidence="3 4">2701</strain>
    </source>
</reference>
<organism evidence="3 4">
    <name type="scientific">Arcanobacterium buesumense</name>
    <dbReference type="NCBI Taxonomy" id="2722751"/>
    <lineage>
        <taxon>Bacteria</taxon>
        <taxon>Bacillati</taxon>
        <taxon>Actinomycetota</taxon>
        <taxon>Actinomycetes</taxon>
        <taxon>Actinomycetales</taxon>
        <taxon>Actinomycetaceae</taxon>
        <taxon>Arcanobacterium</taxon>
    </lineage>
</organism>
<feature type="transmembrane region" description="Helical" evidence="1">
    <location>
        <begin position="62"/>
        <end position="79"/>
    </location>
</feature>
<evidence type="ECO:0000313" key="4">
    <source>
        <dbReference type="Proteomes" id="UP000502298"/>
    </source>
</evidence>
<proteinExistence type="predicted"/>
<sequence>MSPSQHYPIPTQVPIYSSREIEVPAATRRSLSQIIGGIIFIFALLCAAWLIILIALRITQGSWLFNLAVFWAVLTYLVLPRLHQIFTYLYVPDYFIGRTRTTDGVLGDPINLAFDGDANDIRSAMQHAGWIEADPITVRSSIGIVMSTLRRRPYPSAPVSTLKLFGRKQTFAFQQEVGGNAAKRHHIRFWHVPDGWLLPGGQKVGWLAAATYDRSVGLNVFTLQVTHKIDADIDAERDYVINTLRYADPENKVRVIENFSTAYQAWNGGGDLVETDGHLPVVDVTGSINRTHYQLPQSQHHSHAIPPIPLAFSTILVAILFLSTINSVLNAQAYAWFNFAISIALFIALVFTFLRRRWAWFILMGHSAILAFSLLLATSYAPHGNEEPLTIIALTVLVLVTISDEKVRLWVSEKEATERNEFAAHPQ</sequence>
<keyword evidence="1" id="KW-1133">Transmembrane helix</keyword>
<evidence type="ECO:0000256" key="1">
    <source>
        <dbReference type="SAM" id="Phobius"/>
    </source>
</evidence>
<dbReference type="Pfam" id="PF14067">
    <property type="entry name" value="LssY_C"/>
    <property type="match status" value="1"/>
</dbReference>
<name>A0A6H2ELZ2_9ACTO</name>